<organism evidence="2 3">
    <name type="scientific">Leptospira stimsonii</name>
    <dbReference type="NCBI Taxonomy" id="2202203"/>
    <lineage>
        <taxon>Bacteria</taxon>
        <taxon>Pseudomonadati</taxon>
        <taxon>Spirochaetota</taxon>
        <taxon>Spirochaetia</taxon>
        <taxon>Leptospirales</taxon>
        <taxon>Leptospiraceae</taxon>
        <taxon>Leptospira</taxon>
    </lineage>
</organism>
<dbReference type="Gene3D" id="1.10.260.40">
    <property type="entry name" value="lambda repressor-like DNA-binding domains"/>
    <property type="match status" value="1"/>
</dbReference>
<dbReference type="RefSeq" id="WP_118983824.1">
    <property type="nucleotide sequence ID" value="NZ_QHCS01000008.1"/>
</dbReference>
<reference evidence="3" key="1">
    <citation type="submission" date="2018-05" db="EMBL/GenBank/DDBJ databases">
        <title>Leptospira yasudae sp. nov. and Leptospira stimsonii sp. nov., two pathogenic species of the genus Leptospira isolated from environmental sources.</title>
        <authorList>
            <person name="Casanovas-Massana A."/>
            <person name="Hamond C."/>
            <person name="Santos L.A."/>
            <person name="Hacker K.P."/>
            <person name="Balassiano I."/>
            <person name="Medeiros M.A."/>
            <person name="Reis M.G."/>
            <person name="Ko A.I."/>
            <person name="Wunder E.A."/>
        </authorList>
    </citation>
    <scope>NUCLEOTIDE SEQUENCE [LARGE SCALE GENOMIC DNA]</scope>
    <source>
        <strain evidence="3">AMB6-RJ</strain>
    </source>
</reference>
<dbReference type="CDD" id="cd00093">
    <property type="entry name" value="HTH_XRE"/>
    <property type="match status" value="1"/>
</dbReference>
<feature type="domain" description="HTH cro/C1-type" evidence="1">
    <location>
        <begin position="54"/>
        <end position="108"/>
    </location>
</feature>
<dbReference type="AlphaFoldDB" id="A0A8B3CMS1"/>
<comment type="caution">
    <text evidence="2">The sequence shown here is derived from an EMBL/GenBank/DDBJ whole genome shotgun (WGS) entry which is preliminary data.</text>
</comment>
<dbReference type="InterPro" id="IPR010982">
    <property type="entry name" value="Lambda_DNA-bd_dom_sf"/>
</dbReference>
<protein>
    <submittedName>
        <fullName evidence="2">XRE family transcriptional regulator</fullName>
    </submittedName>
</protein>
<evidence type="ECO:0000313" key="3">
    <source>
        <dbReference type="Proteomes" id="UP000266669"/>
    </source>
</evidence>
<dbReference type="PROSITE" id="PS50943">
    <property type="entry name" value="HTH_CROC1"/>
    <property type="match status" value="1"/>
</dbReference>
<dbReference type="SMART" id="SM00530">
    <property type="entry name" value="HTH_XRE"/>
    <property type="match status" value="1"/>
</dbReference>
<proteinExistence type="predicted"/>
<evidence type="ECO:0000313" key="2">
    <source>
        <dbReference type="EMBL" id="RHX83591.1"/>
    </source>
</evidence>
<dbReference type="Proteomes" id="UP000266669">
    <property type="component" value="Unassembled WGS sequence"/>
</dbReference>
<evidence type="ECO:0000259" key="1">
    <source>
        <dbReference type="PROSITE" id="PS50943"/>
    </source>
</evidence>
<dbReference type="Pfam" id="PF01381">
    <property type="entry name" value="HTH_3"/>
    <property type="match status" value="1"/>
</dbReference>
<dbReference type="GO" id="GO:0003677">
    <property type="term" value="F:DNA binding"/>
    <property type="evidence" value="ECO:0007669"/>
    <property type="project" value="InterPro"/>
</dbReference>
<dbReference type="InterPro" id="IPR001387">
    <property type="entry name" value="Cro/C1-type_HTH"/>
</dbReference>
<gene>
    <name evidence="2" type="ORF">DLM78_21620</name>
</gene>
<sequence>MDDKLVSREYPQPESRKRPFWWPFHAQKASFGQTKSNSNGEILEEERKSFFDQLRKARIESHLTQTQVSAKLGKYQSYMSKIESGKKRLFIEDFIRLCELYNKPPEYFYSVFSK</sequence>
<name>A0A8B3CMS1_9LEPT</name>
<dbReference type="EMBL" id="QHCS01000008">
    <property type="protein sequence ID" value="RHX83591.1"/>
    <property type="molecule type" value="Genomic_DNA"/>
</dbReference>
<dbReference type="SUPFAM" id="SSF47413">
    <property type="entry name" value="lambda repressor-like DNA-binding domains"/>
    <property type="match status" value="1"/>
</dbReference>
<accession>A0A8B3CMS1</accession>